<proteinExistence type="inferred from homology"/>
<feature type="domain" description="Acyl-CoA dehydrogenase/oxidase N-terminal" evidence="13">
    <location>
        <begin position="78"/>
        <end position="155"/>
    </location>
</feature>
<dbReference type="InterPro" id="IPR009075">
    <property type="entry name" value="AcylCo_DH/oxidase_C"/>
</dbReference>
<feature type="domain" description="Acyl-CoA dehydrogenase/oxidase C-terminal" evidence="11">
    <location>
        <begin position="281"/>
        <end position="445"/>
    </location>
</feature>
<dbReference type="EMBL" id="JAFBXF010000004">
    <property type="protein sequence ID" value="MBM2416757.1"/>
    <property type="molecule type" value="Genomic_DNA"/>
</dbReference>
<reference evidence="15 18" key="1">
    <citation type="submission" date="2021-01" db="EMBL/GenBank/DDBJ databases">
        <title>Diatom-associated Roseobacters Show Island Model of Population Structure.</title>
        <authorList>
            <person name="Qu L."/>
            <person name="Feng X."/>
            <person name="Chen Y."/>
            <person name="Li L."/>
            <person name="Wang X."/>
            <person name="Hu Z."/>
            <person name="Wang H."/>
            <person name="Luo H."/>
        </authorList>
    </citation>
    <scope>NUCLEOTIDE SEQUENCE</scope>
    <source>
        <strain evidence="16 18">CC28-63</strain>
        <strain evidence="15">CC28-69</strain>
    </source>
</reference>
<dbReference type="Gene3D" id="1.20.140.10">
    <property type="entry name" value="Butyryl-CoA Dehydrogenase, subunit A, domain 3"/>
    <property type="match status" value="1"/>
</dbReference>
<dbReference type="Pfam" id="PF02771">
    <property type="entry name" value="Acyl-CoA_dh_N"/>
    <property type="match status" value="1"/>
</dbReference>
<comment type="cofactor">
    <cofactor evidence="1 10">
        <name>FAD</name>
        <dbReference type="ChEBI" id="CHEBI:57692"/>
    </cofactor>
</comment>
<evidence type="ECO:0000256" key="10">
    <source>
        <dbReference type="RuleBase" id="RU362125"/>
    </source>
</evidence>
<dbReference type="Pfam" id="PF00441">
    <property type="entry name" value="Acyl-CoA_dh_1"/>
    <property type="match status" value="1"/>
</dbReference>
<sequence>MPSYTAPLKDMQFILHDVLNASEQDIPGYEELDRDFTGAVIEEAGKLASEVLMPLNAVGDTEGCVLENGVVRTPTGFKEAFDQMRDGGWTALDCDPEYGGQGLPYIMQTAAQEPFVSANMAFQMYQGLTHGAYSAIYIHGSDAQKQTYLPKMTTCEWTGTMNLTEPHCGTDLGMMRTKAVPQDDGSYKVTGQKIFISAGDHDMAENIIHLVLAKIPGGPDGIKGVSLFIVPKFIVNEDGSLGDRNGVSVGKIEEKMGIHGNSTCVMNYDEATGYLVGEMHKGMRAMFTMMNEARVGVGLQGYAQAEVAYQNAVAYANDRLQGRDVTGAKAPEKSADPIIVHPDIRRNLMDQKSFVEGARAFTYWGSYLIDRAHKNDDKTADGLISLLTPIIKGFQTDKGFEMAVNAQQVYGGHGYIEEWGMSQFARDARIAMIYEGANGIQALDLVGRKLAQDGGKHVMAFFDMIKTFASETKGQDEAFDRDFLDPLKAASKDLQAAAMYFMQNGMKNPNNALAGSYDFMHMFGHVCLGYMWARMGLAASKALKDGASDVAFYETKLATGRYYMARQLPATKMHLARIETGAEPVMALEAANF</sequence>
<dbReference type="GeneID" id="62642342"/>
<name>A0A9Q2S179_9RHOB</name>
<dbReference type="Proteomes" id="UP000809440">
    <property type="component" value="Unassembled WGS sequence"/>
</dbReference>
<dbReference type="SUPFAM" id="SSF56645">
    <property type="entry name" value="Acyl-CoA dehydrogenase NM domain-like"/>
    <property type="match status" value="1"/>
</dbReference>
<evidence type="ECO:0000256" key="2">
    <source>
        <dbReference type="ARBA" id="ARBA00009347"/>
    </source>
</evidence>
<dbReference type="Gene3D" id="2.40.110.10">
    <property type="entry name" value="Butyryl-CoA Dehydrogenase, subunit A, domain 2"/>
    <property type="match status" value="1"/>
</dbReference>
<dbReference type="EC" id="1.3.99.41" evidence="8"/>
<dbReference type="AlphaFoldDB" id="A0A9Q2S179"/>
<comment type="function">
    <text evidence="7">Involved in the assimilation of dimethylsulphoniopropionate (DMSP), an important compound in the fixation of carbon in marine phytoplankton, by mediating the conversion of 3-(methylthio)propanoyl-CoA (MMPA-CoA) to 3-(methylthio)acryloyl-CoA (MTA-CoA).</text>
</comment>
<organism evidence="15 17">
    <name type="scientific">Marivita cryptomonadis</name>
    <dbReference type="NCBI Taxonomy" id="505252"/>
    <lineage>
        <taxon>Bacteria</taxon>
        <taxon>Pseudomonadati</taxon>
        <taxon>Pseudomonadota</taxon>
        <taxon>Alphaproteobacteria</taxon>
        <taxon>Rhodobacterales</taxon>
        <taxon>Roseobacteraceae</taxon>
        <taxon>Marivita</taxon>
    </lineage>
</organism>
<feature type="domain" description="Acetyl-CoA dehydrogenase-like C-terminal" evidence="14">
    <location>
        <begin position="461"/>
        <end position="588"/>
    </location>
</feature>
<evidence type="ECO:0000256" key="8">
    <source>
        <dbReference type="ARBA" id="ARBA00066694"/>
    </source>
</evidence>
<dbReference type="Proteomes" id="UP000755667">
    <property type="component" value="Unassembled WGS sequence"/>
</dbReference>
<dbReference type="Gene3D" id="1.10.540.10">
    <property type="entry name" value="Acyl-CoA dehydrogenase/oxidase, N-terminal domain"/>
    <property type="match status" value="1"/>
</dbReference>
<evidence type="ECO:0000256" key="7">
    <source>
        <dbReference type="ARBA" id="ARBA00058683"/>
    </source>
</evidence>
<dbReference type="Pfam" id="PF02770">
    <property type="entry name" value="Acyl-CoA_dh_M"/>
    <property type="match status" value="1"/>
</dbReference>
<dbReference type="InterPro" id="IPR036250">
    <property type="entry name" value="AcylCo_DH-like_C"/>
</dbReference>
<evidence type="ECO:0000313" key="15">
    <source>
        <dbReference type="EMBL" id="MBM2412089.1"/>
    </source>
</evidence>
<dbReference type="InterPro" id="IPR037069">
    <property type="entry name" value="AcylCoA_DH/ox_N_sf"/>
</dbReference>
<evidence type="ECO:0000259" key="12">
    <source>
        <dbReference type="Pfam" id="PF02770"/>
    </source>
</evidence>
<dbReference type="FunFam" id="2.40.110.10:FF:000031">
    <property type="entry name" value="Acyl-CoA dehydrogenase, putative"/>
    <property type="match status" value="1"/>
</dbReference>
<gene>
    <name evidence="15" type="ORF">JQX41_07245</name>
    <name evidence="16" type="ORF">JQX48_07250</name>
</gene>
<evidence type="ECO:0000256" key="6">
    <source>
        <dbReference type="ARBA" id="ARBA00051388"/>
    </source>
</evidence>
<evidence type="ECO:0000259" key="11">
    <source>
        <dbReference type="Pfam" id="PF00441"/>
    </source>
</evidence>
<dbReference type="InterPro" id="IPR006091">
    <property type="entry name" value="Acyl-CoA_Oxase/DH_mid-dom"/>
</dbReference>
<accession>A0A9Q2S179</accession>
<dbReference type="GO" id="GO:0050660">
    <property type="term" value="F:flavin adenine dinucleotide binding"/>
    <property type="evidence" value="ECO:0007669"/>
    <property type="project" value="InterPro"/>
</dbReference>
<dbReference type="GO" id="GO:0016627">
    <property type="term" value="F:oxidoreductase activity, acting on the CH-CH group of donors"/>
    <property type="evidence" value="ECO:0007669"/>
    <property type="project" value="InterPro"/>
</dbReference>
<dbReference type="Pfam" id="PF12806">
    <property type="entry name" value="Acyl-CoA_dh_C"/>
    <property type="match status" value="1"/>
</dbReference>
<dbReference type="EMBL" id="JAFBXE010000004">
    <property type="protein sequence ID" value="MBM2412089.1"/>
    <property type="molecule type" value="Genomic_DNA"/>
</dbReference>
<evidence type="ECO:0000259" key="14">
    <source>
        <dbReference type="Pfam" id="PF12806"/>
    </source>
</evidence>
<comment type="similarity">
    <text evidence="2 10">Belongs to the acyl-CoA dehydrogenase family.</text>
</comment>
<feature type="domain" description="Acyl-CoA oxidase/dehydrogenase middle" evidence="12">
    <location>
        <begin position="161"/>
        <end position="269"/>
    </location>
</feature>
<evidence type="ECO:0000313" key="18">
    <source>
        <dbReference type="Proteomes" id="UP000809440"/>
    </source>
</evidence>
<evidence type="ECO:0000256" key="1">
    <source>
        <dbReference type="ARBA" id="ARBA00001974"/>
    </source>
</evidence>
<evidence type="ECO:0000313" key="16">
    <source>
        <dbReference type="EMBL" id="MBM2416757.1"/>
    </source>
</evidence>
<evidence type="ECO:0000259" key="13">
    <source>
        <dbReference type="Pfam" id="PF02771"/>
    </source>
</evidence>
<evidence type="ECO:0000313" key="17">
    <source>
        <dbReference type="Proteomes" id="UP000755667"/>
    </source>
</evidence>
<dbReference type="InterPro" id="IPR025878">
    <property type="entry name" value="Acyl-CoA_dh-like_C_dom"/>
</dbReference>
<dbReference type="PANTHER" id="PTHR42803:SF1">
    <property type="entry name" value="BROAD-SPECIFICITY LINEAR ACYL-COA DEHYDROGENASE FADE5"/>
    <property type="match status" value="1"/>
</dbReference>
<dbReference type="PANTHER" id="PTHR42803">
    <property type="entry name" value="ACYL-COA DEHYDROGENASE"/>
    <property type="match status" value="1"/>
</dbReference>
<protein>
    <recommendedName>
        <fullName evidence="9">3-methylmercaptopropionyl-CoA dehydrogenase</fullName>
        <ecNumber evidence="8">1.3.99.41</ecNumber>
    </recommendedName>
</protein>
<dbReference type="SUPFAM" id="SSF47203">
    <property type="entry name" value="Acyl-CoA dehydrogenase C-terminal domain-like"/>
    <property type="match status" value="1"/>
</dbReference>
<dbReference type="OrthoDB" id="9807883at2"/>
<evidence type="ECO:0000256" key="3">
    <source>
        <dbReference type="ARBA" id="ARBA00022630"/>
    </source>
</evidence>
<comment type="caution">
    <text evidence="15">The sequence shown here is derived from an EMBL/GenBank/DDBJ whole genome shotgun (WGS) entry which is preliminary data.</text>
</comment>
<dbReference type="InterPro" id="IPR052166">
    <property type="entry name" value="Diverse_Acyl-CoA_DH"/>
</dbReference>
<keyword evidence="18" id="KW-1185">Reference proteome</keyword>
<dbReference type="InterPro" id="IPR009100">
    <property type="entry name" value="AcylCoA_DH/oxidase_NM_dom_sf"/>
</dbReference>
<evidence type="ECO:0000256" key="4">
    <source>
        <dbReference type="ARBA" id="ARBA00022827"/>
    </source>
</evidence>
<dbReference type="InterPro" id="IPR013786">
    <property type="entry name" value="AcylCoA_DH/ox_N"/>
</dbReference>
<evidence type="ECO:0000256" key="5">
    <source>
        <dbReference type="ARBA" id="ARBA00023002"/>
    </source>
</evidence>
<comment type="catalytic activity">
    <reaction evidence="6">
        <text>3-(methylsulfanyl)propanoyl-CoA + oxidized [electron-transfer flavoprotein] + H(+) = 3-(methylsulfanyl)acryloyl-CoA + reduced [electron-transfer flavoprotein]</text>
        <dbReference type="Rhea" id="RHEA:52612"/>
        <dbReference type="Rhea" id="RHEA-COMP:10685"/>
        <dbReference type="Rhea" id="RHEA-COMP:10686"/>
        <dbReference type="ChEBI" id="CHEBI:15378"/>
        <dbReference type="ChEBI" id="CHEBI:57692"/>
        <dbReference type="ChEBI" id="CHEBI:58307"/>
        <dbReference type="ChEBI" id="CHEBI:82815"/>
        <dbReference type="ChEBI" id="CHEBI:84994"/>
        <dbReference type="EC" id="1.3.99.41"/>
    </reaction>
    <physiologicalReaction direction="left-to-right" evidence="6">
        <dbReference type="Rhea" id="RHEA:52613"/>
    </physiologicalReaction>
</comment>
<keyword evidence="4 10" id="KW-0274">FAD</keyword>
<dbReference type="InterPro" id="IPR046373">
    <property type="entry name" value="Acyl-CoA_Oxase/DH_mid-dom_sf"/>
</dbReference>
<keyword evidence="3 10" id="KW-0285">Flavoprotein</keyword>
<evidence type="ECO:0000256" key="9">
    <source>
        <dbReference type="ARBA" id="ARBA00069043"/>
    </source>
</evidence>
<dbReference type="RefSeq" id="WP_085631822.1">
    <property type="nucleotide sequence ID" value="NZ_JAFBWU010000004.1"/>
</dbReference>
<keyword evidence="5 10" id="KW-0560">Oxidoreductase</keyword>